<keyword evidence="7" id="KW-0479">Metal-binding</keyword>
<evidence type="ECO:0000256" key="12">
    <source>
        <dbReference type="ARBA" id="ARBA00023157"/>
    </source>
</evidence>
<evidence type="ECO:0000256" key="10">
    <source>
        <dbReference type="ARBA" id="ARBA00022833"/>
    </source>
</evidence>
<comment type="caution">
    <text evidence="18">The sequence shown here is derived from an EMBL/GenBank/DDBJ whole genome shotgun (WGS) entry which is preliminary data.</text>
</comment>
<dbReference type="Pfam" id="PF02244">
    <property type="entry name" value="Propep_M14"/>
    <property type="match status" value="1"/>
</dbReference>
<proteinExistence type="inferred from homology"/>
<evidence type="ECO:0000256" key="11">
    <source>
        <dbReference type="ARBA" id="ARBA00023049"/>
    </source>
</evidence>
<gene>
    <name evidence="18" type="ORF">Fcan01_01827</name>
</gene>
<keyword evidence="9" id="KW-0378">Hydrolase</keyword>
<evidence type="ECO:0000256" key="16">
    <source>
        <dbReference type="SAM" id="SignalP"/>
    </source>
</evidence>
<feature type="signal peptide" evidence="16">
    <location>
        <begin position="1"/>
        <end position="18"/>
    </location>
</feature>
<comment type="similarity">
    <text evidence="3 15">Belongs to the peptidase M14 family.</text>
</comment>
<keyword evidence="4" id="KW-0964">Secreted</keyword>
<keyword evidence="10" id="KW-0862">Zinc</keyword>
<dbReference type="PROSITE" id="PS52035">
    <property type="entry name" value="PEPTIDASE_M14"/>
    <property type="match status" value="1"/>
</dbReference>
<protein>
    <recommendedName>
        <fullName evidence="14">Zinc carboxypeptidase A 1</fullName>
    </recommendedName>
</protein>
<dbReference type="SUPFAM" id="SSF53187">
    <property type="entry name" value="Zn-dependent exopeptidases"/>
    <property type="match status" value="1"/>
</dbReference>
<evidence type="ECO:0000256" key="5">
    <source>
        <dbReference type="ARBA" id="ARBA00022645"/>
    </source>
</evidence>
<evidence type="ECO:0000256" key="3">
    <source>
        <dbReference type="ARBA" id="ARBA00005988"/>
    </source>
</evidence>
<dbReference type="EMBL" id="LNIX01000001">
    <property type="protein sequence ID" value="OXA62384.1"/>
    <property type="molecule type" value="Genomic_DNA"/>
</dbReference>
<accession>A0A226EZ35</accession>
<keyword evidence="6" id="KW-0645">Protease</keyword>
<dbReference type="FunFam" id="3.40.630.10:FF:000040">
    <property type="entry name" value="zinc carboxypeptidase"/>
    <property type="match status" value="1"/>
</dbReference>
<dbReference type="PRINTS" id="PR00765">
    <property type="entry name" value="CRBOXYPTASEA"/>
</dbReference>
<evidence type="ECO:0000256" key="6">
    <source>
        <dbReference type="ARBA" id="ARBA00022670"/>
    </source>
</evidence>
<organism evidence="18 19">
    <name type="scientific">Folsomia candida</name>
    <name type="common">Springtail</name>
    <dbReference type="NCBI Taxonomy" id="158441"/>
    <lineage>
        <taxon>Eukaryota</taxon>
        <taxon>Metazoa</taxon>
        <taxon>Ecdysozoa</taxon>
        <taxon>Arthropoda</taxon>
        <taxon>Hexapoda</taxon>
        <taxon>Collembola</taxon>
        <taxon>Entomobryomorpha</taxon>
        <taxon>Isotomoidea</taxon>
        <taxon>Isotomidae</taxon>
        <taxon>Proisotominae</taxon>
        <taxon>Folsomia</taxon>
    </lineage>
</organism>
<sequence length="413" mass="46158">MKLSLCLVFVGLIALALSKQVKYDNYKVFRITPQTEEERKVLLDLEENNPGVVFWKHVRQVGLPVDIMVPPHLLPMMEEGVKGRVLNMQEMVDDVQSLINAEAQSSLNAAPRLSWDAYYPVNEIYQFLDDTAAAHSAIATTGSFGNSFENRPLRFIRLNKGNTAKPIIFIDANIHAREWITNTIATWITKELLEGEAQGWLDTFNFVIVPVMNPDGYEYSRTTDRMWRKTRSNYGGGTCRGADPNRNFRFGWNTGGSSNQPCSDTYMGVSALSEPETAAAAAFLDTIASETIFYLSLHSYSQLILIPYGTDLGRVPDHAQHMDIGNAAATAIARRYGTRFTPGNIVELLYVASGASVDHMKGIYDTDLAYTFEMRDTGRYGFVLPADQITPSCLEFMDGLNVILERLATKYAK</sequence>
<dbReference type="InterPro" id="IPR000834">
    <property type="entry name" value="Peptidase_M14"/>
</dbReference>
<keyword evidence="8 16" id="KW-0732">Signal</keyword>
<feature type="active site" description="Proton donor/acceptor" evidence="15">
    <location>
        <position position="373"/>
    </location>
</feature>
<dbReference type="PROSITE" id="PS00132">
    <property type="entry name" value="CARBOXYPEPT_ZN_1"/>
    <property type="match status" value="1"/>
</dbReference>
<dbReference type="PANTHER" id="PTHR11705:SF153">
    <property type="entry name" value="ZINC CARBOXYPEPTIDASE A 1-LIKE PROTEIN"/>
    <property type="match status" value="1"/>
</dbReference>
<dbReference type="SMART" id="SM00631">
    <property type="entry name" value="Zn_pept"/>
    <property type="match status" value="1"/>
</dbReference>
<comment type="function">
    <text evidence="13">Involved in the digestion of the blood meal.</text>
</comment>
<evidence type="ECO:0000256" key="15">
    <source>
        <dbReference type="PROSITE-ProRule" id="PRU01379"/>
    </source>
</evidence>
<evidence type="ECO:0000313" key="19">
    <source>
        <dbReference type="Proteomes" id="UP000198287"/>
    </source>
</evidence>
<evidence type="ECO:0000256" key="9">
    <source>
        <dbReference type="ARBA" id="ARBA00022801"/>
    </source>
</evidence>
<evidence type="ECO:0000256" key="1">
    <source>
        <dbReference type="ARBA" id="ARBA00001947"/>
    </source>
</evidence>
<dbReference type="Gene3D" id="3.30.70.340">
    <property type="entry name" value="Metallocarboxypeptidase-like"/>
    <property type="match status" value="1"/>
</dbReference>
<dbReference type="OMA" id="ETQHIMN"/>
<dbReference type="FunFam" id="3.30.70.340:FF:000002">
    <property type="entry name" value="Carboxypeptidase A"/>
    <property type="match status" value="1"/>
</dbReference>
<dbReference type="InterPro" id="IPR057247">
    <property type="entry name" value="CARBOXYPEPT_ZN_2"/>
</dbReference>
<feature type="chain" id="PRO_5012714242" description="Zinc carboxypeptidase A 1" evidence="16">
    <location>
        <begin position="19"/>
        <end position="413"/>
    </location>
</feature>
<comment type="cofactor">
    <cofactor evidence="1">
        <name>Zn(2+)</name>
        <dbReference type="ChEBI" id="CHEBI:29105"/>
    </cofactor>
</comment>
<evidence type="ECO:0000259" key="17">
    <source>
        <dbReference type="PROSITE" id="PS52035"/>
    </source>
</evidence>
<evidence type="ECO:0000256" key="2">
    <source>
        <dbReference type="ARBA" id="ARBA00004613"/>
    </source>
</evidence>
<dbReference type="GO" id="GO:0005615">
    <property type="term" value="C:extracellular space"/>
    <property type="evidence" value="ECO:0007669"/>
    <property type="project" value="TreeGrafter"/>
</dbReference>
<keyword evidence="11" id="KW-0482">Metalloprotease</keyword>
<dbReference type="OrthoDB" id="3626597at2759"/>
<name>A0A226EZ35_FOLCA</name>
<dbReference type="GO" id="GO:0006508">
    <property type="term" value="P:proteolysis"/>
    <property type="evidence" value="ECO:0007669"/>
    <property type="project" value="UniProtKB-KW"/>
</dbReference>
<keyword evidence="12" id="KW-1015">Disulfide bond</keyword>
<dbReference type="CDD" id="cd03860">
    <property type="entry name" value="M14_CP_A-B_like"/>
    <property type="match status" value="1"/>
</dbReference>
<evidence type="ECO:0000256" key="7">
    <source>
        <dbReference type="ARBA" id="ARBA00022723"/>
    </source>
</evidence>
<dbReference type="SUPFAM" id="SSF54897">
    <property type="entry name" value="Protease propeptides/inhibitors"/>
    <property type="match status" value="1"/>
</dbReference>
<keyword evidence="5 18" id="KW-0121">Carboxypeptidase</keyword>
<evidence type="ECO:0000256" key="14">
    <source>
        <dbReference type="ARBA" id="ARBA00069039"/>
    </source>
</evidence>
<dbReference type="PANTHER" id="PTHR11705">
    <property type="entry name" value="PROTEASE FAMILY M14 CARBOXYPEPTIDASE A,B"/>
    <property type="match status" value="1"/>
</dbReference>
<dbReference type="Proteomes" id="UP000198287">
    <property type="component" value="Unassembled WGS sequence"/>
</dbReference>
<evidence type="ECO:0000256" key="4">
    <source>
        <dbReference type="ARBA" id="ARBA00022525"/>
    </source>
</evidence>
<dbReference type="InterPro" id="IPR003146">
    <property type="entry name" value="M14A_act_pep"/>
</dbReference>
<dbReference type="Gene3D" id="3.40.630.10">
    <property type="entry name" value="Zn peptidases"/>
    <property type="match status" value="1"/>
</dbReference>
<dbReference type="InterPro" id="IPR036990">
    <property type="entry name" value="M14A-like_propep"/>
</dbReference>
<keyword evidence="19" id="KW-1185">Reference proteome</keyword>
<reference evidence="18 19" key="1">
    <citation type="submission" date="2015-12" db="EMBL/GenBank/DDBJ databases">
        <title>The genome of Folsomia candida.</title>
        <authorList>
            <person name="Faddeeva A."/>
            <person name="Derks M.F."/>
            <person name="Anvar Y."/>
            <person name="Smit S."/>
            <person name="Van Straalen N."/>
            <person name="Roelofs D."/>
        </authorList>
    </citation>
    <scope>NUCLEOTIDE SEQUENCE [LARGE SCALE GENOMIC DNA]</scope>
    <source>
        <strain evidence="18 19">VU population</strain>
        <tissue evidence="18">Whole body</tissue>
    </source>
</reference>
<feature type="domain" description="Peptidase M14" evidence="17">
    <location>
        <begin position="117"/>
        <end position="407"/>
    </location>
</feature>
<evidence type="ECO:0000313" key="18">
    <source>
        <dbReference type="EMBL" id="OXA62384.1"/>
    </source>
</evidence>
<dbReference type="AlphaFoldDB" id="A0A226EZ35"/>
<evidence type="ECO:0000256" key="13">
    <source>
        <dbReference type="ARBA" id="ARBA00057299"/>
    </source>
</evidence>
<dbReference type="InterPro" id="IPR057246">
    <property type="entry name" value="CARBOXYPEPT_ZN_1"/>
</dbReference>
<comment type="subcellular location">
    <subcellularLocation>
        <location evidence="2">Secreted</location>
    </subcellularLocation>
</comment>
<dbReference type="GO" id="GO:0004181">
    <property type="term" value="F:metallocarboxypeptidase activity"/>
    <property type="evidence" value="ECO:0007669"/>
    <property type="project" value="InterPro"/>
</dbReference>
<dbReference type="Pfam" id="PF00246">
    <property type="entry name" value="Peptidase_M14"/>
    <property type="match status" value="1"/>
</dbReference>
<evidence type="ECO:0000256" key="8">
    <source>
        <dbReference type="ARBA" id="ARBA00022729"/>
    </source>
</evidence>
<dbReference type="PROSITE" id="PS00133">
    <property type="entry name" value="CARBOXYPEPT_ZN_2"/>
    <property type="match status" value="1"/>
</dbReference>
<dbReference type="GO" id="GO:0008270">
    <property type="term" value="F:zinc ion binding"/>
    <property type="evidence" value="ECO:0007669"/>
    <property type="project" value="InterPro"/>
</dbReference>